<dbReference type="Gene3D" id="3.60.60.10">
    <property type="entry name" value="Penicillin V Acylase, Chain A"/>
    <property type="match status" value="1"/>
</dbReference>
<protein>
    <submittedName>
        <fullName evidence="1">NRDE family protein</fullName>
    </submittedName>
</protein>
<dbReference type="EMBL" id="JAPUBN010000011">
    <property type="protein sequence ID" value="MCZ2721180.1"/>
    <property type="molecule type" value="Genomic_DNA"/>
</dbReference>
<name>A0ABT4JS13_9GAMM</name>
<reference evidence="1" key="1">
    <citation type="submission" date="2022-12" db="EMBL/GenBank/DDBJ databases">
        <title>Marinomonas 15G1-11 sp. nov, isolated from marine algae.</title>
        <authorList>
            <person name="Butt M."/>
            <person name="Choi D.G."/>
            <person name="Kim J.M."/>
            <person name="Lee J.K."/>
            <person name="Baek J.H."/>
            <person name="Jeon C.O."/>
        </authorList>
    </citation>
    <scope>NUCLEOTIDE SEQUENCE</scope>
    <source>
        <strain evidence="1">15G1-11</strain>
    </source>
</reference>
<evidence type="ECO:0000313" key="1">
    <source>
        <dbReference type="EMBL" id="MCZ2721180.1"/>
    </source>
</evidence>
<accession>A0ABT4JS13</accession>
<gene>
    <name evidence="1" type="ORF">O1D97_05830</name>
</gene>
<proteinExistence type="predicted"/>
<dbReference type="Proteomes" id="UP001149719">
    <property type="component" value="Unassembled WGS sequence"/>
</dbReference>
<evidence type="ECO:0000313" key="2">
    <source>
        <dbReference type="Proteomes" id="UP001149719"/>
    </source>
</evidence>
<dbReference type="RefSeq" id="WP_269123729.1">
    <property type="nucleotide sequence ID" value="NZ_JAPUBN010000011.1"/>
</dbReference>
<organism evidence="1 2">
    <name type="scientific">Marinomonas phaeophyticola</name>
    <dbReference type="NCBI Taxonomy" id="3004091"/>
    <lineage>
        <taxon>Bacteria</taxon>
        <taxon>Pseudomonadati</taxon>
        <taxon>Pseudomonadota</taxon>
        <taxon>Gammaproteobacteria</taxon>
        <taxon>Oceanospirillales</taxon>
        <taxon>Oceanospirillaceae</taxon>
        <taxon>Marinomonas</taxon>
    </lineage>
</organism>
<comment type="caution">
    <text evidence="1">The sequence shown here is derived from an EMBL/GenBank/DDBJ whole genome shotgun (WGS) entry which is preliminary data.</text>
</comment>
<keyword evidence="2" id="KW-1185">Reference proteome</keyword>
<dbReference type="Pfam" id="PF05742">
    <property type="entry name" value="TANGO2"/>
    <property type="match status" value="1"/>
</dbReference>
<dbReference type="InterPro" id="IPR008551">
    <property type="entry name" value="TANGO2"/>
</dbReference>
<sequence>MCTVSWLYNEDGYQVFFNRDEQRSREKAQPPQIFSSTKINNATYIMPVDPQGLGSWMGVTHSGITVCLLNFYQGKPPTGPLISRGILVKQLLELNSFEKIRAALSEMVLLTYAPFSLLVFCPDKSKPYSLCWDGHNQYQSLNIVSPFTSSGVDFPIVSQHRQDSFKSLLTQNKQEITPELLFDFHRSHLPTKSMKSVCMHREDAKTVSLSHIKVEKNNINYTYWDGSPCSSQEKYSKTLSI</sequence>